<sequence length="140" mass="15950">MKLTYQKYLPILSFSLCVTVCLFTGSTHAQGNNVKDSELVGIPLRCVALRQGQVCYQEVIIKWHQAEMGNYCLVELSSLNNIKCWSQVNTGEVNFDFQSDTSLTYGIRKKDEQINLSTITITVSWVFQSSKRPKASWKLF</sequence>
<dbReference type="Proteomes" id="UP000006251">
    <property type="component" value="Unassembled WGS sequence"/>
</dbReference>
<feature type="chain" id="PRO_5003897915" description="DUF3019 domain-containing protein" evidence="1">
    <location>
        <begin position="30"/>
        <end position="140"/>
    </location>
</feature>
<organism evidence="2 3">
    <name type="scientific">Brumicola pallidula DSM 14239 = ACAM 615</name>
    <dbReference type="NCBI Taxonomy" id="1121922"/>
    <lineage>
        <taxon>Bacteria</taxon>
        <taxon>Pseudomonadati</taxon>
        <taxon>Pseudomonadota</taxon>
        <taxon>Gammaproteobacteria</taxon>
        <taxon>Alteromonadales</taxon>
        <taxon>Alteromonadaceae</taxon>
        <taxon>Brumicola</taxon>
    </lineage>
</organism>
<evidence type="ECO:0000256" key="1">
    <source>
        <dbReference type="SAM" id="SignalP"/>
    </source>
</evidence>
<dbReference type="RefSeq" id="WP_006013209.1">
    <property type="nucleotide sequence ID" value="NZ_BAEQ01000050.1"/>
</dbReference>
<evidence type="ECO:0000313" key="2">
    <source>
        <dbReference type="EMBL" id="GAC29811.1"/>
    </source>
</evidence>
<comment type="caution">
    <text evidence="2">The sequence shown here is derived from an EMBL/GenBank/DDBJ whole genome shotgun (WGS) entry which is preliminary data.</text>
</comment>
<proteinExistence type="predicted"/>
<reference evidence="3" key="1">
    <citation type="journal article" date="2014" name="Environ. Microbiol.">
        <title>Comparative genomics of the marine bacterial genus Glaciecola reveals the high degree of genomic diversity and genomic characteristic for cold adaptation.</title>
        <authorList>
            <person name="Qin Q.L."/>
            <person name="Xie B.B."/>
            <person name="Yu Y."/>
            <person name="Shu Y.L."/>
            <person name="Rong J.C."/>
            <person name="Zhang Y.J."/>
            <person name="Zhao D.L."/>
            <person name="Chen X.L."/>
            <person name="Zhang X.Y."/>
            <person name="Chen B."/>
            <person name="Zhou B.C."/>
            <person name="Zhang Y.Z."/>
        </authorList>
    </citation>
    <scope>NUCLEOTIDE SEQUENCE [LARGE SCALE GENOMIC DNA]</scope>
    <source>
        <strain evidence="3">ACAM 615</strain>
    </source>
</reference>
<dbReference type="InterPro" id="IPR021559">
    <property type="entry name" value="DUF3019"/>
</dbReference>
<keyword evidence="1" id="KW-0732">Signal</keyword>
<dbReference type="OrthoDB" id="5772660at2"/>
<dbReference type="Pfam" id="PF11456">
    <property type="entry name" value="DUF3019"/>
    <property type="match status" value="1"/>
</dbReference>
<dbReference type="EMBL" id="BAEQ01000050">
    <property type="protein sequence ID" value="GAC29811.1"/>
    <property type="molecule type" value="Genomic_DNA"/>
</dbReference>
<name>K6Z0X5_9ALTE</name>
<keyword evidence="3" id="KW-1185">Reference proteome</keyword>
<feature type="signal peptide" evidence="1">
    <location>
        <begin position="1"/>
        <end position="29"/>
    </location>
</feature>
<evidence type="ECO:0000313" key="3">
    <source>
        <dbReference type="Proteomes" id="UP000006251"/>
    </source>
</evidence>
<dbReference type="STRING" id="1121922.GCA_000428905_00440"/>
<gene>
    <name evidence="2" type="ORF">GPAL_2960</name>
</gene>
<evidence type="ECO:0008006" key="4">
    <source>
        <dbReference type="Google" id="ProtNLM"/>
    </source>
</evidence>
<accession>K6Z0X5</accession>
<protein>
    <recommendedName>
        <fullName evidence="4">DUF3019 domain-containing protein</fullName>
    </recommendedName>
</protein>
<dbReference type="AlphaFoldDB" id="K6Z0X5"/>